<evidence type="ECO:0000256" key="5">
    <source>
        <dbReference type="ARBA" id="ARBA00038359"/>
    </source>
</evidence>
<dbReference type="InterPro" id="IPR052337">
    <property type="entry name" value="SAT4-like"/>
</dbReference>
<dbReference type="RefSeq" id="XP_062730605.1">
    <property type="nucleotide sequence ID" value="XM_062872013.1"/>
</dbReference>
<feature type="transmembrane region" description="Helical" evidence="7">
    <location>
        <begin position="213"/>
        <end position="236"/>
    </location>
</feature>
<accession>A0ABR0FCY3</accession>
<organism evidence="9 10">
    <name type="scientific">Podospora bellae-mahoneyi</name>
    <dbReference type="NCBI Taxonomy" id="2093777"/>
    <lineage>
        <taxon>Eukaryota</taxon>
        <taxon>Fungi</taxon>
        <taxon>Dikarya</taxon>
        <taxon>Ascomycota</taxon>
        <taxon>Pezizomycotina</taxon>
        <taxon>Sordariomycetes</taxon>
        <taxon>Sordariomycetidae</taxon>
        <taxon>Sordariales</taxon>
        <taxon>Podosporaceae</taxon>
        <taxon>Podospora</taxon>
    </lineage>
</organism>
<feature type="region of interest" description="Disordered" evidence="6">
    <location>
        <begin position="321"/>
        <end position="347"/>
    </location>
</feature>
<evidence type="ECO:0000259" key="8">
    <source>
        <dbReference type="Pfam" id="PF20684"/>
    </source>
</evidence>
<dbReference type="InterPro" id="IPR049326">
    <property type="entry name" value="Rhodopsin_dom_fungi"/>
</dbReference>
<protein>
    <recommendedName>
        <fullName evidence="8">Rhodopsin domain-containing protein</fullName>
    </recommendedName>
</protein>
<dbReference type="PANTHER" id="PTHR33048:SF42">
    <property type="entry name" value="INTEGRAL MEMBRANE PROTEIN"/>
    <property type="match status" value="1"/>
</dbReference>
<evidence type="ECO:0000256" key="4">
    <source>
        <dbReference type="ARBA" id="ARBA00023136"/>
    </source>
</evidence>
<dbReference type="Pfam" id="PF20684">
    <property type="entry name" value="Fung_rhodopsin"/>
    <property type="match status" value="1"/>
</dbReference>
<feature type="transmembrane region" description="Helical" evidence="7">
    <location>
        <begin position="128"/>
        <end position="146"/>
    </location>
</feature>
<dbReference type="EMBL" id="JAFFGZ010000007">
    <property type="protein sequence ID" value="KAK4641629.1"/>
    <property type="molecule type" value="Genomic_DNA"/>
</dbReference>
<reference evidence="9 10" key="1">
    <citation type="journal article" date="2023" name="bioRxiv">
        <title>High-quality genome assemblies of four members of thePodospora anserinaspecies complex.</title>
        <authorList>
            <person name="Ament-Velasquez S.L."/>
            <person name="Vogan A.A."/>
            <person name="Wallerman O."/>
            <person name="Hartmann F."/>
            <person name="Gautier V."/>
            <person name="Silar P."/>
            <person name="Giraud T."/>
            <person name="Johannesson H."/>
        </authorList>
    </citation>
    <scope>NUCLEOTIDE SEQUENCE [LARGE SCALE GENOMIC DNA]</scope>
    <source>
        <strain evidence="9 10">CBS 112042</strain>
    </source>
</reference>
<proteinExistence type="inferred from homology"/>
<keyword evidence="3 7" id="KW-1133">Transmembrane helix</keyword>
<feature type="transmembrane region" description="Helical" evidence="7">
    <location>
        <begin position="167"/>
        <end position="188"/>
    </location>
</feature>
<feature type="transmembrane region" description="Helical" evidence="7">
    <location>
        <begin position="286"/>
        <end position="310"/>
    </location>
</feature>
<comment type="caution">
    <text evidence="9">The sequence shown here is derived from an EMBL/GenBank/DDBJ whole genome shotgun (WGS) entry which is preliminary data.</text>
</comment>
<keyword evidence="10" id="KW-1185">Reference proteome</keyword>
<comment type="subcellular location">
    <subcellularLocation>
        <location evidence="1">Membrane</location>
        <topology evidence="1">Multi-pass membrane protein</topology>
    </subcellularLocation>
</comment>
<dbReference type="GeneID" id="87891088"/>
<evidence type="ECO:0000256" key="2">
    <source>
        <dbReference type="ARBA" id="ARBA00022692"/>
    </source>
</evidence>
<comment type="similarity">
    <text evidence="5">Belongs to the SAT4 family.</text>
</comment>
<feature type="compositionally biased region" description="Polar residues" evidence="6">
    <location>
        <begin position="328"/>
        <end position="347"/>
    </location>
</feature>
<feature type="transmembrane region" description="Helical" evidence="7">
    <location>
        <begin position="87"/>
        <end position="108"/>
    </location>
</feature>
<evidence type="ECO:0000313" key="9">
    <source>
        <dbReference type="EMBL" id="KAK4641629.1"/>
    </source>
</evidence>
<evidence type="ECO:0000256" key="7">
    <source>
        <dbReference type="SAM" id="Phobius"/>
    </source>
</evidence>
<dbReference type="PANTHER" id="PTHR33048">
    <property type="entry name" value="PTH11-LIKE INTEGRAL MEMBRANE PROTEIN (AFU_ORTHOLOGUE AFUA_5G11245)"/>
    <property type="match status" value="1"/>
</dbReference>
<sequence>MISQNFIPQFLLPRHNTPSPSTKAPDPSSTEYCDLKALGLLPPEYPSPDGGPTVSRTIWSFLAFSTVFLFLRIYCKKWRSRGLWWDDYVLIFSWLMFIACAVICQLVINLGFGRYPCDIPPSHHPTIAFVGATVGSCITILTIVWSKTSFAITILRLSPSGSVLRNIAWFVLVSMNTLMIVQAVVVWVKCNPISKNWDLSNEGTCWDVHATNYYGVFCGVYSGVCDIVLALLPWRLVWGLQMRKKEKLGVVVGMSMGVVAGVWAFIKSSKLVLLGSKNFTYEGCLLLIWTSAEIGTTIMASCIPVLRVLFKELHDNHVEKQNSKETADSMNSQLPLSWPSSRAHSAV</sequence>
<evidence type="ECO:0000256" key="6">
    <source>
        <dbReference type="SAM" id="MobiDB-lite"/>
    </source>
</evidence>
<feature type="transmembrane region" description="Helical" evidence="7">
    <location>
        <begin position="248"/>
        <end position="266"/>
    </location>
</feature>
<name>A0ABR0FCY3_9PEZI</name>
<feature type="transmembrane region" description="Helical" evidence="7">
    <location>
        <begin position="57"/>
        <end position="75"/>
    </location>
</feature>
<evidence type="ECO:0000313" key="10">
    <source>
        <dbReference type="Proteomes" id="UP001322138"/>
    </source>
</evidence>
<evidence type="ECO:0000256" key="1">
    <source>
        <dbReference type="ARBA" id="ARBA00004141"/>
    </source>
</evidence>
<evidence type="ECO:0000256" key="3">
    <source>
        <dbReference type="ARBA" id="ARBA00022989"/>
    </source>
</evidence>
<feature type="domain" description="Rhodopsin" evidence="8">
    <location>
        <begin position="71"/>
        <end position="311"/>
    </location>
</feature>
<keyword evidence="4 7" id="KW-0472">Membrane</keyword>
<keyword evidence="2 7" id="KW-0812">Transmembrane</keyword>
<gene>
    <name evidence="9" type="ORF">QC761_001630</name>
</gene>
<dbReference type="Proteomes" id="UP001322138">
    <property type="component" value="Unassembled WGS sequence"/>
</dbReference>